<feature type="chain" id="PRO_5046490265" description="Outer membrane protein beta-barrel domain-containing protein" evidence="1">
    <location>
        <begin position="20"/>
        <end position="215"/>
    </location>
</feature>
<sequence length="215" mass="23305">MRARLAAAGLCCAVTCAQAQVTAVTAPNAPPAEEAPAWSFLLSGYWNMPRSDSDYGSGIITADHNGKLHLEARINYEARHSQSAFVGWSFSGGEVIKIKATPIIGFVTGGAHGPIPGLEASVAIGKFDYYVEAEYLVGTGDTSAYTYTWSELGFRPVEWLRLGFVAQHTRIYGGDREFQRGGFVQLTYKKYTGGVYWFNPTSSEQVVIASLAIAF</sequence>
<comment type="caution">
    <text evidence="2">The sequence shown here is derived from an EMBL/GenBank/DDBJ whole genome shotgun (WGS) entry which is preliminary data.</text>
</comment>
<proteinExistence type="predicted"/>
<feature type="signal peptide" evidence="1">
    <location>
        <begin position="1"/>
        <end position="19"/>
    </location>
</feature>
<gene>
    <name evidence="2" type="ORF">LMG23994_06347</name>
</gene>
<evidence type="ECO:0000256" key="1">
    <source>
        <dbReference type="SAM" id="SignalP"/>
    </source>
</evidence>
<accession>A0ABM8Y258</accession>
<evidence type="ECO:0000313" key="3">
    <source>
        <dbReference type="Proteomes" id="UP000701702"/>
    </source>
</evidence>
<protein>
    <recommendedName>
        <fullName evidence="4">Outer membrane protein beta-barrel domain-containing protein</fullName>
    </recommendedName>
</protein>
<dbReference type="EMBL" id="CAJZAF010000053">
    <property type="protein sequence ID" value="CAG9186708.1"/>
    <property type="molecule type" value="Genomic_DNA"/>
</dbReference>
<keyword evidence="1" id="KW-0732">Signal</keyword>
<name>A0ABM8Y258_9BURK</name>
<reference evidence="2 3" key="1">
    <citation type="submission" date="2021-08" db="EMBL/GenBank/DDBJ databases">
        <authorList>
            <person name="Peeters C."/>
        </authorList>
    </citation>
    <scope>NUCLEOTIDE SEQUENCE [LARGE SCALE GENOMIC DNA]</scope>
    <source>
        <strain evidence="2 3">LMG 23994</strain>
    </source>
</reference>
<evidence type="ECO:0000313" key="2">
    <source>
        <dbReference type="EMBL" id="CAG9186708.1"/>
    </source>
</evidence>
<dbReference type="RefSeq" id="WP_224009832.1">
    <property type="nucleotide sequence ID" value="NZ_CAJZAF010000053.1"/>
</dbReference>
<keyword evidence="3" id="KW-1185">Reference proteome</keyword>
<organism evidence="2 3">
    <name type="scientific">Cupriavidus pinatubonensis</name>
    <dbReference type="NCBI Taxonomy" id="248026"/>
    <lineage>
        <taxon>Bacteria</taxon>
        <taxon>Pseudomonadati</taxon>
        <taxon>Pseudomonadota</taxon>
        <taxon>Betaproteobacteria</taxon>
        <taxon>Burkholderiales</taxon>
        <taxon>Burkholderiaceae</taxon>
        <taxon>Cupriavidus</taxon>
    </lineage>
</organism>
<evidence type="ECO:0008006" key="4">
    <source>
        <dbReference type="Google" id="ProtNLM"/>
    </source>
</evidence>
<dbReference type="Proteomes" id="UP000701702">
    <property type="component" value="Unassembled WGS sequence"/>
</dbReference>